<evidence type="ECO:0000313" key="9">
    <source>
        <dbReference type="Proteomes" id="UP000587991"/>
    </source>
</evidence>
<dbReference type="GO" id="GO:0008483">
    <property type="term" value="F:transaminase activity"/>
    <property type="evidence" value="ECO:0007669"/>
    <property type="project" value="UniProtKB-KW"/>
</dbReference>
<dbReference type="GO" id="GO:0030170">
    <property type="term" value="F:pyridoxal phosphate binding"/>
    <property type="evidence" value="ECO:0007669"/>
    <property type="project" value="InterPro"/>
</dbReference>
<dbReference type="InterPro" id="IPR051446">
    <property type="entry name" value="HTH_trans_reg/aminotransferase"/>
</dbReference>
<dbReference type="Pfam" id="PF00392">
    <property type="entry name" value="GntR"/>
    <property type="match status" value="1"/>
</dbReference>
<keyword evidence="8" id="KW-0032">Aminotransferase</keyword>
<dbReference type="InterPro" id="IPR015421">
    <property type="entry name" value="PyrdxlP-dep_Trfase_major"/>
</dbReference>
<evidence type="ECO:0000256" key="3">
    <source>
        <dbReference type="ARBA" id="ARBA00022898"/>
    </source>
</evidence>
<dbReference type="SUPFAM" id="SSF46785">
    <property type="entry name" value="Winged helix' DNA-binding domain"/>
    <property type="match status" value="1"/>
</dbReference>
<organism evidence="8 9">
    <name type="scientific">Leeia aquatica</name>
    <dbReference type="NCBI Taxonomy" id="2725557"/>
    <lineage>
        <taxon>Bacteria</taxon>
        <taxon>Pseudomonadati</taxon>
        <taxon>Pseudomonadota</taxon>
        <taxon>Betaproteobacteria</taxon>
        <taxon>Neisseriales</taxon>
        <taxon>Leeiaceae</taxon>
        <taxon>Leeia</taxon>
    </lineage>
</organism>
<dbReference type="Gene3D" id="3.40.640.10">
    <property type="entry name" value="Type I PLP-dependent aspartate aminotransferase-like (Major domain)"/>
    <property type="match status" value="1"/>
</dbReference>
<dbReference type="InterPro" id="IPR036388">
    <property type="entry name" value="WH-like_DNA-bd_sf"/>
</dbReference>
<dbReference type="InterPro" id="IPR004839">
    <property type="entry name" value="Aminotransferase_I/II_large"/>
</dbReference>
<dbReference type="InterPro" id="IPR015424">
    <property type="entry name" value="PyrdxlP-dep_Trfase"/>
</dbReference>
<dbReference type="InterPro" id="IPR036390">
    <property type="entry name" value="WH_DNA-bd_sf"/>
</dbReference>
<protein>
    <recommendedName>
        <fullName evidence="2">Putative 8-amino-7-oxononanoate synthase</fullName>
    </recommendedName>
</protein>
<dbReference type="PROSITE" id="PS50949">
    <property type="entry name" value="HTH_GNTR"/>
    <property type="match status" value="1"/>
</dbReference>
<keyword evidence="9" id="KW-1185">Reference proteome</keyword>
<dbReference type="EMBL" id="JABAIM010000003">
    <property type="protein sequence ID" value="NLR76021.1"/>
    <property type="molecule type" value="Genomic_DNA"/>
</dbReference>
<sequence>MTMWIPDLSVYSGPRHQALLMALQDAIQSGRLPAGARLPPQRRLAELLGLNLSTVTRAWREAADRRWIGGETGRGTYVLGPQPGIGLFVPQDADSVIDLTVNGPAYPNPDHDLSDSLHRLMQQDGLAACLRYPTALDWQRNQQALVRWLAWRGIEAEAQQVLLCGGAQHALAAALMRHSQRGDTVLVEALTYPGMMAIARQLGLHLHPLGMDRAGVRPDALEQALRQGIGHLAVLMPTLHNPTTITMPLERRRALVDVLARYPAARVIEEDAYGHLLAEPPPALVSLRPQQVCHVGGLSKTIAPGLRLGYLLEPTLTEAELRDMFHHTSWQVTPLMARLACLWLEDGTAVRRLRWQQDELAQRRRLVQAIWGDSQGQQLWLPEGSPHGWLTLPLARDAEREASRLRQAGVALTAASAFAASRQLPVNGLRLCIGAPASRGLLQQAMRIVRGTLS</sequence>
<keyword evidence="6" id="KW-0804">Transcription</keyword>
<dbReference type="SUPFAM" id="SSF53383">
    <property type="entry name" value="PLP-dependent transferases"/>
    <property type="match status" value="1"/>
</dbReference>
<keyword evidence="5" id="KW-0238">DNA-binding</keyword>
<evidence type="ECO:0000313" key="8">
    <source>
        <dbReference type="EMBL" id="NLR76021.1"/>
    </source>
</evidence>
<evidence type="ECO:0000256" key="4">
    <source>
        <dbReference type="ARBA" id="ARBA00023015"/>
    </source>
</evidence>
<keyword evidence="3" id="KW-0663">Pyridoxal phosphate</keyword>
<name>A0A847S2H8_9NEIS</name>
<comment type="caution">
    <text evidence="8">The sequence shown here is derived from an EMBL/GenBank/DDBJ whole genome shotgun (WGS) entry which is preliminary data.</text>
</comment>
<dbReference type="Proteomes" id="UP000587991">
    <property type="component" value="Unassembled WGS sequence"/>
</dbReference>
<dbReference type="GO" id="GO:0003677">
    <property type="term" value="F:DNA binding"/>
    <property type="evidence" value="ECO:0007669"/>
    <property type="project" value="UniProtKB-KW"/>
</dbReference>
<accession>A0A847S2H8</accession>
<evidence type="ECO:0000256" key="6">
    <source>
        <dbReference type="ARBA" id="ARBA00023163"/>
    </source>
</evidence>
<comment type="similarity">
    <text evidence="1">In the C-terminal section; belongs to the class-I pyridoxal-phosphate-dependent aminotransferase family.</text>
</comment>
<feature type="domain" description="HTH gntR-type" evidence="7">
    <location>
        <begin position="13"/>
        <end position="81"/>
    </location>
</feature>
<dbReference type="InterPro" id="IPR000524">
    <property type="entry name" value="Tscrpt_reg_HTH_GntR"/>
</dbReference>
<proteinExistence type="inferred from homology"/>
<dbReference type="CDD" id="cd00609">
    <property type="entry name" value="AAT_like"/>
    <property type="match status" value="1"/>
</dbReference>
<dbReference type="SMART" id="SM00345">
    <property type="entry name" value="HTH_GNTR"/>
    <property type="match status" value="1"/>
</dbReference>
<dbReference type="CDD" id="cd07377">
    <property type="entry name" value="WHTH_GntR"/>
    <property type="match status" value="1"/>
</dbReference>
<dbReference type="Gene3D" id="1.10.10.10">
    <property type="entry name" value="Winged helix-like DNA-binding domain superfamily/Winged helix DNA-binding domain"/>
    <property type="match status" value="1"/>
</dbReference>
<dbReference type="AlphaFoldDB" id="A0A847S2H8"/>
<reference evidence="8 9" key="1">
    <citation type="submission" date="2020-04" db="EMBL/GenBank/DDBJ databases">
        <title>Draft genome of Leeia sp. IMCC25680.</title>
        <authorList>
            <person name="Song J."/>
            <person name="Cho J.-C."/>
        </authorList>
    </citation>
    <scope>NUCLEOTIDE SEQUENCE [LARGE SCALE GENOMIC DNA]</scope>
    <source>
        <strain evidence="8 9">IMCC25680</strain>
    </source>
</reference>
<evidence type="ECO:0000256" key="1">
    <source>
        <dbReference type="ARBA" id="ARBA00005384"/>
    </source>
</evidence>
<keyword evidence="4" id="KW-0805">Transcription regulation</keyword>
<evidence type="ECO:0000256" key="5">
    <source>
        <dbReference type="ARBA" id="ARBA00023125"/>
    </source>
</evidence>
<dbReference type="GO" id="GO:0003700">
    <property type="term" value="F:DNA-binding transcription factor activity"/>
    <property type="evidence" value="ECO:0007669"/>
    <property type="project" value="InterPro"/>
</dbReference>
<dbReference type="PANTHER" id="PTHR46577">
    <property type="entry name" value="HTH-TYPE TRANSCRIPTIONAL REGULATORY PROTEIN GABR"/>
    <property type="match status" value="1"/>
</dbReference>
<evidence type="ECO:0000259" key="7">
    <source>
        <dbReference type="PROSITE" id="PS50949"/>
    </source>
</evidence>
<gene>
    <name evidence="8" type="ORF">HF682_12720</name>
</gene>
<keyword evidence="8" id="KW-0808">Transferase</keyword>
<dbReference type="Pfam" id="PF00155">
    <property type="entry name" value="Aminotran_1_2"/>
    <property type="match status" value="1"/>
</dbReference>
<evidence type="ECO:0000256" key="2">
    <source>
        <dbReference type="ARBA" id="ARBA00021531"/>
    </source>
</evidence>
<dbReference type="PANTHER" id="PTHR46577:SF1">
    <property type="entry name" value="HTH-TYPE TRANSCRIPTIONAL REGULATORY PROTEIN GABR"/>
    <property type="match status" value="1"/>
</dbReference>
<dbReference type="RefSeq" id="WP_168877699.1">
    <property type="nucleotide sequence ID" value="NZ_JABAIM010000003.1"/>
</dbReference>